<dbReference type="Pfam" id="PF21773">
    <property type="entry name" value="ODAD1_CC"/>
    <property type="match status" value="1"/>
</dbReference>
<evidence type="ECO:0000313" key="6">
    <source>
        <dbReference type="RefSeq" id="XP_014665796.1"/>
    </source>
</evidence>
<evidence type="ECO:0000313" key="5">
    <source>
        <dbReference type="Proteomes" id="UP000695022"/>
    </source>
</evidence>
<evidence type="ECO:0000256" key="1">
    <source>
        <dbReference type="ARBA" id="ARBA00023054"/>
    </source>
</evidence>
<feature type="coiled-coil region" evidence="2">
    <location>
        <begin position="339"/>
        <end position="398"/>
    </location>
</feature>
<dbReference type="PANTHER" id="PTHR21694">
    <property type="entry name" value="COILED-COIL DOMAIN-CONTAINING PROTEIN 63"/>
    <property type="match status" value="1"/>
</dbReference>
<dbReference type="PANTHER" id="PTHR21694:SF18">
    <property type="entry name" value="COILED-COIL DOMAIN-CONTAINING PROTEIN 63"/>
    <property type="match status" value="1"/>
</dbReference>
<evidence type="ECO:0000256" key="3">
    <source>
        <dbReference type="SAM" id="MobiDB-lite"/>
    </source>
</evidence>
<name>A0ABM1E0S5_PRICU</name>
<evidence type="ECO:0000259" key="4">
    <source>
        <dbReference type="Pfam" id="PF21773"/>
    </source>
</evidence>
<reference evidence="6" key="1">
    <citation type="submission" date="2025-08" db="UniProtKB">
        <authorList>
            <consortium name="RefSeq"/>
        </authorList>
    </citation>
    <scope>IDENTIFICATION</scope>
</reference>
<organism evidence="5 6">
    <name type="scientific">Priapulus caudatus</name>
    <name type="common">Priapulid worm</name>
    <dbReference type="NCBI Taxonomy" id="37621"/>
    <lineage>
        <taxon>Eukaryota</taxon>
        <taxon>Metazoa</taxon>
        <taxon>Ecdysozoa</taxon>
        <taxon>Scalidophora</taxon>
        <taxon>Priapulida</taxon>
        <taxon>Priapulimorpha</taxon>
        <taxon>Priapulimorphida</taxon>
        <taxon>Priapulidae</taxon>
        <taxon>Priapulus</taxon>
    </lineage>
</organism>
<dbReference type="InterPro" id="IPR051876">
    <property type="entry name" value="ODA-DC/CCD"/>
</dbReference>
<dbReference type="GeneID" id="106807841"/>
<feature type="domain" description="ODAD1 central coiled coil region" evidence="4">
    <location>
        <begin position="146"/>
        <end position="432"/>
    </location>
</feature>
<sequence>MLRAVSRRSEFAEEPEGDEGLELELARLQRQYRIMEGDRKAYCEESQNIVRKQRFAIEQLEKEKEEYETNLRLAESEQNEAQDHRNTQRLGSLLKDHDGYREAINAEKQVITEHDQQCRVMERKIAEQLKAMGGVDSHQGKHMVTQKRVRVLENRLDTATLNFNKMLTQNAELRAKIDHLLSERSHFDGMYKRLTRSLADGKKRLCEIVEQATQAYDQRDEGQSKMTALKERSEKDQTAYNVEMKELNRILDHDQKLKEFMTIKAQERADLLREAEESERKQKGFDDEKAQDKWQEETIQTYEQAFARIREVTGEDDIDTLVRRFIETEDQNFALFNYVNELNNEVELLQEQIHDVEGEMDQFHAAEASRQMGRQKELHELEEQLRQATSDADASEEKLRLCNKALDQLKAGVGVLFDKIGCDASGVAELLGGNRGITNNNIMLHLGIVEQRTSDLLRILHYLQHKKSEEDEDASVPSPLLPAPTVTKGNMVVLPPTTGTTADYSSGRRPVPTTRGPLTRGRLKHKTCAVSRGARRAT</sequence>
<dbReference type="RefSeq" id="XP_014665796.1">
    <property type="nucleotide sequence ID" value="XM_014810310.1"/>
</dbReference>
<evidence type="ECO:0000256" key="2">
    <source>
        <dbReference type="SAM" id="Coils"/>
    </source>
</evidence>
<keyword evidence="1 2" id="KW-0175">Coiled coil</keyword>
<accession>A0ABM1E0S5</accession>
<feature type="coiled-coil region" evidence="2">
    <location>
        <begin position="261"/>
        <end position="288"/>
    </location>
</feature>
<keyword evidence="5" id="KW-1185">Reference proteome</keyword>
<dbReference type="InterPro" id="IPR049258">
    <property type="entry name" value="ODAD1_CC"/>
</dbReference>
<feature type="region of interest" description="Disordered" evidence="3">
    <location>
        <begin position="467"/>
        <end position="522"/>
    </location>
</feature>
<dbReference type="Proteomes" id="UP000695022">
    <property type="component" value="Unplaced"/>
</dbReference>
<feature type="coiled-coil region" evidence="2">
    <location>
        <begin position="18"/>
        <end position="84"/>
    </location>
</feature>
<gene>
    <name evidence="6" type="primary">LOC106807841</name>
</gene>
<protein>
    <submittedName>
        <fullName evidence="6">Coiled-coil domain-containing protein 63-like</fullName>
    </submittedName>
</protein>
<proteinExistence type="predicted"/>